<comment type="caution">
    <text evidence="7">The sequence shown here is derived from an EMBL/GenBank/DDBJ whole genome shotgun (WGS) entry which is preliminary data.</text>
</comment>
<dbReference type="Proteomes" id="UP001490365">
    <property type="component" value="Unassembled WGS sequence"/>
</dbReference>
<feature type="domain" description="HTH luxR-type" evidence="5">
    <location>
        <begin position="236"/>
        <end position="304"/>
    </location>
</feature>
<dbReference type="InterPro" id="IPR000792">
    <property type="entry name" value="Tscrpt_reg_LuxR_C"/>
</dbReference>
<comment type="caution">
    <text evidence="4">Lacks conserved residue(s) required for the propagation of feature annotation.</text>
</comment>
<dbReference type="InterPro" id="IPR011006">
    <property type="entry name" value="CheY-like_superfamily"/>
</dbReference>
<dbReference type="Pfam" id="PF00196">
    <property type="entry name" value="GerE"/>
    <property type="match status" value="1"/>
</dbReference>
<evidence type="ECO:0000256" key="4">
    <source>
        <dbReference type="PROSITE-ProRule" id="PRU00169"/>
    </source>
</evidence>
<keyword evidence="3" id="KW-0804">Transcription</keyword>
<dbReference type="PROSITE" id="PS50110">
    <property type="entry name" value="RESPONSE_REGULATORY"/>
    <property type="match status" value="1"/>
</dbReference>
<accession>A0ABV1TC32</accession>
<evidence type="ECO:0000256" key="2">
    <source>
        <dbReference type="ARBA" id="ARBA00023125"/>
    </source>
</evidence>
<evidence type="ECO:0000259" key="6">
    <source>
        <dbReference type="PROSITE" id="PS50110"/>
    </source>
</evidence>
<dbReference type="PRINTS" id="PR00038">
    <property type="entry name" value="HTHLUXR"/>
</dbReference>
<dbReference type="RefSeq" id="WP_351955855.1">
    <property type="nucleotide sequence ID" value="NZ_JBEOZM010000003.1"/>
</dbReference>
<dbReference type="PROSITE" id="PS50043">
    <property type="entry name" value="HTH_LUXR_2"/>
    <property type="match status" value="1"/>
</dbReference>
<dbReference type="InterPro" id="IPR001789">
    <property type="entry name" value="Sig_transdc_resp-reg_receiver"/>
</dbReference>
<name>A0ABV1TC32_9ACTN</name>
<protein>
    <submittedName>
        <fullName evidence="7">Response regulator transcription factor</fullName>
    </submittedName>
</protein>
<dbReference type="PANTHER" id="PTHR43214:SF24">
    <property type="entry name" value="TRANSCRIPTIONAL REGULATORY PROTEIN NARL-RELATED"/>
    <property type="match status" value="1"/>
</dbReference>
<proteinExistence type="predicted"/>
<gene>
    <name evidence="7" type="ORF">ABT211_07730</name>
</gene>
<dbReference type="SUPFAM" id="SSF46894">
    <property type="entry name" value="C-terminal effector domain of the bipartite response regulators"/>
    <property type="match status" value="1"/>
</dbReference>
<dbReference type="CDD" id="cd06170">
    <property type="entry name" value="LuxR_C_like"/>
    <property type="match status" value="1"/>
</dbReference>
<evidence type="ECO:0000313" key="7">
    <source>
        <dbReference type="EMBL" id="MER6267179.1"/>
    </source>
</evidence>
<dbReference type="Gene3D" id="3.40.50.2300">
    <property type="match status" value="1"/>
</dbReference>
<feature type="domain" description="Response regulatory" evidence="6">
    <location>
        <begin position="94"/>
        <end position="212"/>
    </location>
</feature>
<evidence type="ECO:0000256" key="3">
    <source>
        <dbReference type="ARBA" id="ARBA00023163"/>
    </source>
</evidence>
<keyword evidence="1" id="KW-0805">Transcription regulation</keyword>
<dbReference type="InterPro" id="IPR016032">
    <property type="entry name" value="Sig_transdc_resp-reg_C-effctor"/>
</dbReference>
<evidence type="ECO:0000259" key="5">
    <source>
        <dbReference type="PROSITE" id="PS50043"/>
    </source>
</evidence>
<dbReference type="EMBL" id="JBEOZM010000003">
    <property type="protein sequence ID" value="MER6267179.1"/>
    <property type="molecule type" value="Genomic_DNA"/>
</dbReference>
<sequence length="307" mass="31812">MPRTVEAPIEPLEQITAPGRPPAVRRGTGALRRPSGTAALHAEIDNPLDLIAGHQLLAETDHRRSEAPTRGRAACECGHPACGAPSAGPAAGTRVFLVERHPVARAGLRSVLSTVPGLTVVGSTGDQEHALGSVRRVRPDVILLGQGDSLGDDLAAVVRLRGPDGAPDARVLLLRRAETTAEANRMLLAGASGCFPLELAEDRIIGAVTLAAAGGSVFLPAPPAARVPVASAAGHAAEPLPQHCGLTDRERDVLAQLAQGLSNAEIGRELALAEATVKKHLTQAMRKTGQPDRLRAALYAHRHGLAG</sequence>
<keyword evidence="2" id="KW-0238">DNA-binding</keyword>
<keyword evidence="8" id="KW-1185">Reference proteome</keyword>
<dbReference type="InterPro" id="IPR039420">
    <property type="entry name" value="WalR-like"/>
</dbReference>
<dbReference type="PANTHER" id="PTHR43214">
    <property type="entry name" value="TWO-COMPONENT RESPONSE REGULATOR"/>
    <property type="match status" value="1"/>
</dbReference>
<evidence type="ECO:0000313" key="8">
    <source>
        <dbReference type="Proteomes" id="UP001490365"/>
    </source>
</evidence>
<dbReference type="SMART" id="SM00421">
    <property type="entry name" value="HTH_LUXR"/>
    <property type="match status" value="1"/>
</dbReference>
<reference evidence="7 8" key="1">
    <citation type="submission" date="2024-06" db="EMBL/GenBank/DDBJ databases">
        <title>The Natural Products Discovery Center: Release of the First 8490 Sequenced Strains for Exploring Actinobacteria Biosynthetic Diversity.</title>
        <authorList>
            <person name="Kalkreuter E."/>
            <person name="Kautsar S.A."/>
            <person name="Yang D."/>
            <person name="Bader C.D."/>
            <person name="Teijaro C.N."/>
            <person name="Fluegel L."/>
            <person name="Davis C.M."/>
            <person name="Simpson J.R."/>
            <person name="Lauterbach L."/>
            <person name="Steele A.D."/>
            <person name="Gui C."/>
            <person name="Meng S."/>
            <person name="Li G."/>
            <person name="Viehrig K."/>
            <person name="Ye F."/>
            <person name="Su P."/>
            <person name="Kiefer A.F."/>
            <person name="Nichols A."/>
            <person name="Cepeda A.J."/>
            <person name="Yan W."/>
            <person name="Fan B."/>
            <person name="Jiang Y."/>
            <person name="Adhikari A."/>
            <person name="Zheng C.-J."/>
            <person name="Schuster L."/>
            <person name="Cowan T.M."/>
            <person name="Smanski M.J."/>
            <person name="Chevrette M.G."/>
            <person name="De Carvalho L.P.S."/>
            <person name="Shen B."/>
        </authorList>
    </citation>
    <scope>NUCLEOTIDE SEQUENCE [LARGE SCALE GENOMIC DNA]</scope>
    <source>
        <strain evidence="7 8">NPDC001694</strain>
    </source>
</reference>
<dbReference type="SUPFAM" id="SSF52172">
    <property type="entry name" value="CheY-like"/>
    <property type="match status" value="1"/>
</dbReference>
<organism evidence="7 8">
    <name type="scientific">Streptomyces sp. 900105755</name>
    <dbReference type="NCBI Taxonomy" id="3154389"/>
    <lineage>
        <taxon>Bacteria</taxon>
        <taxon>Bacillati</taxon>
        <taxon>Actinomycetota</taxon>
        <taxon>Actinomycetes</taxon>
        <taxon>Kitasatosporales</taxon>
        <taxon>Streptomycetaceae</taxon>
        <taxon>Streptomyces</taxon>
    </lineage>
</organism>
<evidence type="ECO:0000256" key="1">
    <source>
        <dbReference type="ARBA" id="ARBA00023015"/>
    </source>
</evidence>